<comment type="caution">
    <text evidence="1">The sequence shown here is derived from an EMBL/GenBank/DDBJ whole genome shotgun (WGS) entry which is preliminary data.</text>
</comment>
<evidence type="ECO:0000313" key="2">
    <source>
        <dbReference type="Proteomes" id="UP001057402"/>
    </source>
</evidence>
<protein>
    <submittedName>
        <fullName evidence="1">Uncharacterized protein</fullName>
    </submittedName>
</protein>
<organism evidence="1 2">
    <name type="scientific">Melastoma candidum</name>
    <dbReference type="NCBI Taxonomy" id="119954"/>
    <lineage>
        <taxon>Eukaryota</taxon>
        <taxon>Viridiplantae</taxon>
        <taxon>Streptophyta</taxon>
        <taxon>Embryophyta</taxon>
        <taxon>Tracheophyta</taxon>
        <taxon>Spermatophyta</taxon>
        <taxon>Magnoliopsida</taxon>
        <taxon>eudicotyledons</taxon>
        <taxon>Gunneridae</taxon>
        <taxon>Pentapetalae</taxon>
        <taxon>rosids</taxon>
        <taxon>malvids</taxon>
        <taxon>Myrtales</taxon>
        <taxon>Melastomataceae</taxon>
        <taxon>Melastomatoideae</taxon>
        <taxon>Melastomateae</taxon>
        <taxon>Melastoma</taxon>
    </lineage>
</organism>
<name>A0ACB9SCJ8_9MYRT</name>
<gene>
    <name evidence="1" type="ORF">MLD38_000188</name>
</gene>
<keyword evidence="2" id="KW-1185">Reference proteome</keyword>
<proteinExistence type="predicted"/>
<reference evidence="2" key="1">
    <citation type="journal article" date="2023" name="Front. Plant Sci.">
        <title>Chromosomal-level genome assembly of Melastoma candidum provides insights into trichome evolution.</title>
        <authorList>
            <person name="Zhong Y."/>
            <person name="Wu W."/>
            <person name="Sun C."/>
            <person name="Zou P."/>
            <person name="Liu Y."/>
            <person name="Dai S."/>
            <person name="Zhou R."/>
        </authorList>
    </citation>
    <scope>NUCLEOTIDE SEQUENCE [LARGE SCALE GENOMIC DNA]</scope>
</reference>
<evidence type="ECO:0000313" key="1">
    <source>
        <dbReference type="EMBL" id="KAI4387786.1"/>
    </source>
</evidence>
<dbReference type="EMBL" id="CM042880">
    <property type="protein sequence ID" value="KAI4387786.1"/>
    <property type="molecule type" value="Genomic_DNA"/>
</dbReference>
<sequence length="272" mass="30084">MGKSRGGKWIKSMLFGKKTSKSGLSKKLGSEKELAISFDASPEISAPQSVPLLNDPASLRKGEENIEIAKDNIAAVQPNAVSVEKSLADAERDGKAASLVQATFRGYLARRAFHVLKGIIRLQALIRGHLVRRQAIATLRCMQAIVNLQRMIRGQMSSGTNPSFKSEKLWKNSFICKLLVSSPSAVPLNLHYDPVDPNNAENWLEHWSSSHFWEALPQARKVLAQGFRNSRMLASMGKWNHLGPRELSGNLRLTMLTTVLLLHLILKNQSAA</sequence>
<dbReference type="Proteomes" id="UP001057402">
    <property type="component" value="Chromosome 1"/>
</dbReference>
<accession>A0ACB9SCJ8</accession>